<proteinExistence type="predicted"/>
<reference evidence="1 2" key="1">
    <citation type="submission" date="2017-08" db="EMBL/GenBank/DDBJ databases">
        <title>Aliifodinibius alkalisoli sp. nov., isolated from saline alkaline soil.</title>
        <authorList>
            <person name="Liu D."/>
            <person name="Zhang G."/>
        </authorList>
    </citation>
    <scope>NUCLEOTIDE SEQUENCE [LARGE SCALE GENOMIC DNA]</scope>
    <source>
        <strain evidence="1 2">WN023</strain>
    </source>
</reference>
<keyword evidence="2" id="KW-1185">Reference proteome</keyword>
<organism evidence="1 2">
    <name type="scientific">Fodinibius salipaludis</name>
    <dbReference type="NCBI Taxonomy" id="2032627"/>
    <lineage>
        <taxon>Bacteria</taxon>
        <taxon>Pseudomonadati</taxon>
        <taxon>Balneolota</taxon>
        <taxon>Balneolia</taxon>
        <taxon>Balneolales</taxon>
        <taxon>Balneolaceae</taxon>
        <taxon>Fodinibius</taxon>
    </lineage>
</organism>
<dbReference type="Proteomes" id="UP000218831">
    <property type="component" value="Unassembled WGS sequence"/>
</dbReference>
<sequence length="59" mass="7075">MWLRSNRNQRSTQRLFRHSQPDLLLWKNYGKEKLILMSIRGFTLGAPNLDNRFRGDVND</sequence>
<dbReference type="EMBL" id="NSKE01000005">
    <property type="protein sequence ID" value="PAU94297.1"/>
    <property type="molecule type" value="Genomic_DNA"/>
</dbReference>
<evidence type="ECO:0000313" key="2">
    <source>
        <dbReference type="Proteomes" id="UP000218831"/>
    </source>
</evidence>
<name>A0A2A2GBP4_9BACT</name>
<dbReference type="AlphaFoldDB" id="A0A2A2GBP4"/>
<comment type="caution">
    <text evidence="1">The sequence shown here is derived from an EMBL/GenBank/DDBJ whole genome shotgun (WGS) entry which is preliminary data.</text>
</comment>
<evidence type="ECO:0000313" key="1">
    <source>
        <dbReference type="EMBL" id="PAU94297.1"/>
    </source>
</evidence>
<gene>
    <name evidence="1" type="ORF">CK503_08790</name>
</gene>
<accession>A0A2A2GBP4</accession>
<protein>
    <submittedName>
        <fullName evidence="1">Uncharacterized protein</fullName>
    </submittedName>
</protein>